<comment type="caution">
    <text evidence="8">The sequence shown here is derived from an EMBL/GenBank/DDBJ whole genome shotgun (WGS) entry which is preliminary data.</text>
</comment>
<dbReference type="PANTHER" id="PTHR13477:SF0">
    <property type="entry name" value="LARGE RIBOSOMAL SUBUNIT PROTEIN ML49"/>
    <property type="match status" value="1"/>
</dbReference>
<evidence type="ECO:0000256" key="4">
    <source>
        <dbReference type="ARBA" id="ARBA00023128"/>
    </source>
</evidence>
<proteinExistence type="inferred from homology"/>
<feature type="region of interest" description="Disordered" evidence="7">
    <location>
        <begin position="91"/>
        <end position="122"/>
    </location>
</feature>
<sequence>MLGTSPPSRWTLLDDKGLPISNKVHTLVVMTNQSMSERPSKSFPDQIAVGVRLGKGFVSKKFITAPVGIERFNFRLARQVPSAHIQNVLLSSPNTAPPCHHSNQSTNKTDDDPNNTSPSPLSPIELTLILNTPPRNPTRNAQSLLDNHSRCLIAITAGDHKNTIRTLVTKITGSKIIIPLYYLLARRPSGLPRRIQNTNPHPCPIAPRSKTNHLPVYTVYKAHGTKKETRIRHVRGDAKALAEGLSKHLQLPLQRDAGVWVNHNIGHVMVKGHFAPEIMEYLNGQGF</sequence>
<evidence type="ECO:0000313" key="9">
    <source>
        <dbReference type="Proteomes" id="UP001201980"/>
    </source>
</evidence>
<evidence type="ECO:0000256" key="3">
    <source>
        <dbReference type="ARBA" id="ARBA00022980"/>
    </source>
</evidence>
<dbReference type="InterPro" id="IPR007740">
    <property type="entry name" value="Ribosomal_mL49"/>
</dbReference>
<name>A0AAD5RIV4_9PEZI</name>
<gene>
    <name evidence="8" type="ORF">MKZ38_007087</name>
</gene>
<keyword evidence="4" id="KW-0496">Mitochondrion</keyword>
<organism evidence="8 9">
    <name type="scientific">Zalerion maritima</name>
    <dbReference type="NCBI Taxonomy" id="339359"/>
    <lineage>
        <taxon>Eukaryota</taxon>
        <taxon>Fungi</taxon>
        <taxon>Dikarya</taxon>
        <taxon>Ascomycota</taxon>
        <taxon>Pezizomycotina</taxon>
        <taxon>Sordariomycetes</taxon>
        <taxon>Lulworthiomycetidae</taxon>
        <taxon>Lulworthiales</taxon>
        <taxon>Lulworthiaceae</taxon>
        <taxon>Zalerion</taxon>
    </lineage>
</organism>
<evidence type="ECO:0000256" key="6">
    <source>
        <dbReference type="ARBA" id="ARBA00035191"/>
    </source>
</evidence>
<dbReference type="GO" id="GO:0006412">
    <property type="term" value="P:translation"/>
    <property type="evidence" value="ECO:0007669"/>
    <property type="project" value="InterPro"/>
</dbReference>
<keyword evidence="3" id="KW-0689">Ribosomal protein</keyword>
<comment type="similarity">
    <text evidence="2">Belongs to the mitochondrion-specific ribosomal protein mL49 family.</text>
</comment>
<keyword evidence="9" id="KW-1185">Reference proteome</keyword>
<dbReference type="Pfam" id="PF05046">
    <property type="entry name" value="Img2"/>
    <property type="match status" value="1"/>
</dbReference>
<dbReference type="EMBL" id="JAKWBI020000446">
    <property type="protein sequence ID" value="KAJ2894918.1"/>
    <property type="molecule type" value="Genomic_DNA"/>
</dbReference>
<dbReference type="GO" id="GO:0005762">
    <property type="term" value="C:mitochondrial large ribosomal subunit"/>
    <property type="evidence" value="ECO:0007669"/>
    <property type="project" value="TreeGrafter"/>
</dbReference>
<dbReference type="Proteomes" id="UP001201980">
    <property type="component" value="Unassembled WGS sequence"/>
</dbReference>
<evidence type="ECO:0000313" key="8">
    <source>
        <dbReference type="EMBL" id="KAJ2894918.1"/>
    </source>
</evidence>
<dbReference type="AlphaFoldDB" id="A0AAD5RIV4"/>
<reference evidence="8" key="1">
    <citation type="submission" date="2022-07" db="EMBL/GenBank/DDBJ databases">
        <title>Draft genome sequence of Zalerion maritima ATCC 34329, a (micro)plastics degrading marine fungus.</title>
        <authorList>
            <person name="Paco A."/>
            <person name="Goncalves M.F.M."/>
            <person name="Rocha-Santos T.A.P."/>
            <person name="Alves A."/>
        </authorList>
    </citation>
    <scope>NUCLEOTIDE SEQUENCE</scope>
    <source>
        <strain evidence="8">ATCC 34329</strain>
    </source>
</reference>
<evidence type="ECO:0000256" key="7">
    <source>
        <dbReference type="SAM" id="MobiDB-lite"/>
    </source>
</evidence>
<keyword evidence="5" id="KW-0687">Ribonucleoprotein</keyword>
<evidence type="ECO:0000256" key="5">
    <source>
        <dbReference type="ARBA" id="ARBA00023274"/>
    </source>
</evidence>
<dbReference type="PANTHER" id="PTHR13477">
    <property type="entry name" value="MITOCHONDRIAL 39S RIBOSOMAL PROTEIN L49"/>
    <property type="match status" value="1"/>
</dbReference>
<comment type="subcellular location">
    <subcellularLocation>
        <location evidence="1">Mitochondrion</location>
    </subcellularLocation>
</comment>
<evidence type="ECO:0000256" key="2">
    <source>
        <dbReference type="ARBA" id="ARBA00005677"/>
    </source>
</evidence>
<accession>A0AAD5RIV4</accession>
<protein>
    <recommendedName>
        <fullName evidence="6">Large ribosomal subunit protein mL49</fullName>
    </recommendedName>
</protein>
<dbReference type="Gene3D" id="3.30.780.10">
    <property type="entry name" value="SUI1-like domain"/>
    <property type="match status" value="1"/>
</dbReference>
<evidence type="ECO:0000256" key="1">
    <source>
        <dbReference type="ARBA" id="ARBA00004173"/>
    </source>
</evidence>
<dbReference type="GO" id="GO:0003735">
    <property type="term" value="F:structural constituent of ribosome"/>
    <property type="evidence" value="ECO:0007669"/>
    <property type="project" value="InterPro"/>
</dbReference>